<dbReference type="Proteomes" id="UP000235388">
    <property type="component" value="Unassembled WGS sequence"/>
</dbReference>
<dbReference type="EMBL" id="PGCJ01000180">
    <property type="protein sequence ID" value="PLW40540.1"/>
    <property type="molecule type" value="Genomic_DNA"/>
</dbReference>
<proteinExistence type="predicted"/>
<name>A0A2N5V6E6_9BASI</name>
<gene>
    <name evidence="1" type="ORF">PCANC_16778</name>
    <name evidence="2" type="ORF">PCASD_06284</name>
</gene>
<dbReference type="Proteomes" id="UP000235392">
    <property type="component" value="Unassembled WGS sequence"/>
</dbReference>
<evidence type="ECO:0000313" key="1">
    <source>
        <dbReference type="EMBL" id="PLW40540.1"/>
    </source>
</evidence>
<protein>
    <submittedName>
        <fullName evidence="2">Uncharacterized protein</fullName>
    </submittedName>
</protein>
<evidence type="ECO:0000313" key="4">
    <source>
        <dbReference type="Proteomes" id="UP000235392"/>
    </source>
</evidence>
<organism evidence="2 4">
    <name type="scientific">Puccinia coronata f. sp. avenae</name>
    <dbReference type="NCBI Taxonomy" id="200324"/>
    <lineage>
        <taxon>Eukaryota</taxon>
        <taxon>Fungi</taxon>
        <taxon>Dikarya</taxon>
        <taxon>Basidiomycota</taxon>
        <taxon>Pucciniomycotina</taxon>
        <taxon>Pucciniomycetes</taxon>
        <taxon>Pucciniales</taxon>
        <taxon>Pucciniaceae</taxon>
        <taxon>Puccinia</taxon>
    </lineage>
</organism>
<accession>A0A2N5V6E6</accession>
<evidence type="ECO:0000313" key="3">
    <source>
        <dbReference type="Proteomes" id="UP000235388"/>
    </source>
</evidence>
<dbReference type="EMBL" id="PGCI01000047">
    <property type="protein sequence ID" value="PLW45567.1"/>
    <property type="molecule type" value="Genomic_DNA"/>
</dbReference>
<dbReference type="AlphaFoldDB" id="A0A2N5V6E6"/>
<comment type="caution">
    <text evidence="2">The sequence shown here is derived from an EMBL/GenBank/DDBJ whole genome shotgun (WGS) entry which is preliminary data.</text>
</comment>
<evidence type="ECO:0000313" key="2">
    <source>
        <dbReference type="EMBL" id="PLW45567.1"/>
    </source>
</evidence>
<sequence length="90" mass="10463">MNCISHVTNRVSVTNWKRVESASNSFRHCFGHPHPILAPFVELEQTGTRLSFVELALKLRWKFYQKKKMNPFHLPPSYAARQTSPTATHR</sequence>
<reference evidence="3 4" key="1">
    <citation type="submission" date="2017-11" db="EMBL/GenBank/DDBJ databases">
        <title>De novo assembly and phasing of dikaryotic genomes from two isolates of Puccinia coronata f. sp. avenae, the causal agent of oat crown rust.</title>
        <authorList>
            <person name="Miller M.E."/>
            <person name="Zhang Y."/>
            <person name="Omidvar V."/>
            <person name="Sperschneider J."/>
            <person name="Schwessinger B."/>
            <person name="Raley C."/>
            <person name="Palmer J.M."/>
            <person name="Garnica D."/>
            <person name="Upadhyaya N."/>
            <person name="Rathjen J."/>
            <person name="Taylor J.M."/>
            <person name="Park R.F."/>
            <person name="Dodds P.N."/>
            <person name="Hirsch C.D."/>
            <person name="Kianian S.F."/>
            <person name="Figueroa M."/>
        </authorList>
    </citation>
    <scope>NUCLEOTIDE SEQUENCE [LARGE SCALE GENOMIC DNA]</scope>
    <source>
        <strain evidence="1">12NC29</strain>
        <strain evidence="2">12SD80</strain>
    </source>
</reference>
<keyword evidence="3" id="KW-1185">Reference proteome</keyword>